<keyword evidence="13" id="KW-1185">Reference proteome</keyword>
<dbReference type="AlphaFoldDB" id="A0A916VP37"/>
<dbReference type="GO" id="GO:0015421">
    <property type="term" value="F:ABC-type oligopeptide transporter activity"/>
    <property type="evidence" value="ECO:0007669"/>
    <property type="project" value="TreeGrafter"/>
</dbReference>
<dbReference type="GO" id="GO:0016887">
    <property type="term" value="F:ATP hydrolysis activity"/>
    <property type="evidence" value="ECO:0007669"/>
    <property type="project" value="InterPro"/>
</dbReference>
<accession>A0A916VP37</accession>
<evidence type="ECO:0000256" key="9">
    <source>
        <dbReference type="SAM" id="Phobius"/>
    </source>
</evidence>
<evidence type="ECO:0000259" key="10">
    <source>
        <dbReference type="PROSITE" id="PS50893"/>
    </source>
</evidence>
<dbReference type="Proteomes" id="UP000628017">
    <property type="component" value="Unassembled WGS sequence"/>
</dbReference>
<dbReference type="SUPFAM" id="SSF90123">
    <property type="entry name" value="ABC transporter transmembrane region"/>
    <property type="match status" value="1"/>
</dbReference>
<reference evidence="12" key="1">
    <citation type="journal article" date="2014" name="Int. J. Syst. Evol. Microbiol.">
        <title>Complete genome sequence of Corynebacterium casei LMG S-19264T (=DSM 44701T), isolated from a smear-ripened cheese.</title>
        <authorList>
            <consortium name="US DOE Joint Genome Institute (JGI-PGF)"/>
            <person name="Walter F."/>
            <person name="Albersmeier A."/>
            <person name="Kalinowski J."/>
            <person name="Ruckert C."/>
        </authorList>
    </citation>
    <scope>NUCLEOTIDE SEQUENCE</scope>
    <source>
        <strain evidence="12">CGMCC 1.15880</strain>
    </source>
</reference>
<evidence type="ECO:0000256" key="2">
    <source>
        <dbReference type="ARBA" id="ARBA00022448"/>
    </source>
</evidence>
<dbReference type="PANTHER" id="PTHR43394">
    <property type="entry name" value="ATP-DEPENDENT PERMEASE MDL1, MITOCHONDRIAL"/>
    <property type="match status" value="1"/>
</dbReference>
<evidence type="ECO:0000313" key="12">
    <source>
        <dbReference type="EMBL" id="GGA12519.1"/>
    </source>
</evidence>
<feature type="domain" description="ABC transporter" evidence="10">
    <location>
        <begin position="346"/>
        <end position="580"/>
    </location>
</feature>
<dbReference type="SMART" id="SM00382">
    <property type="entry name" value="AAA"/>
    <property type="match status" value="1"/>
</dbReference>
<dbReference type="RefSeq" id="WP_188671696.1">
    <property type="nucleotide sequence ID" value="NZ_BMKA01000002.1"/>
</dbReference>
<dbReference type="InterPro" id="IPR039421">
    <property type="entry name" value="Type_1_exporter"/>
</dbReference>
<feature type="transmembrane region" description="Helical" evidence="9">
    <location>
        <begin position="166"/>
        <end position="188"/>
    </location>
</feature>
<feature type="domain" description="ABC transmembrane type-1" evidence="11">
    <location>
        <begin position="31"/>
        <end position="311"/>
    </location>
</feature>
<keyword evidence="5" id="KW-0547">Nucleotide-binding</keyword>
<sequence length="623" mass="67856">MSEADTPQLNARAAYGRLWREWLAPHWPKMLLASVFMLVVALSTAGYAKFMEWVISALEHKDASVIWWGPAGIIALTLSKGIAHYLQQVVQNRVLSRVQADMQKFMYDRLVYMDLAYLLAEAPAALAARFSADIELARQASITVFGSVRDVLTLIAAIVVMLSIDWAMAIGLVLVFALAFGPIGIAGARIRRISSNTQSEIAHMTESVNEGLTGIRMVRTYQLEESLKKTSNTVFDKLVGLRISLVKWQALITPMIEVLAGIAIAVLLFLVAWRMQSGAIDLAGFIGLITALGVATNPARKLGGAYAVGLQGMAALERVYALFDTKNDIADGTFTYPDGSKPEGHIEFRNVGFTYPDGYAALHDINLNIAAGKTYAFVGRSGAGKSTIFNLLPRLFDASEGHILIDGHDLTEHQITALRNQISVVSQDSVLLTGTVLENIGFGREGATREACIEAAKAAAADEFISALPQGYDTRIDPSKSSFSGGERQRLSIARAMLRDAPILLLDEPTSALDAESEAAIRKGLDALSQGRTTLVIAHRLATILDADQIVVMDQGRIVDQGTHEELLERGGIYADLFNLQFDMKAEGGKRKRPRSFASRKRKRGLMEMVSRFVGMGNTNNPL</sequence>
<evidence type="ECO:0000256" key="8">
    <source>
        <dbReference type="ARBA" id="ARBA00023136"/>
    </source>
</evidence>
<evidence type="ECO:0000256" key="6">
    <source>
        <dbReference type="ARBA" id="ARBA00022840"/>
    </source>
</evidence>
<evidence type="ECO:0000256" key="5">
    <source>
        <dbReference type="ARBA" id="ARBA00022741"/>
    </source>
</evidence>
<dbReference type="Gene3D" id="3.40.50.300">
    <property type="entry name" value="P-loop containing nucleotide triphosphate hydrolases"/>
    <property type="match status" value="1"/>
</dbReference>
<dbReference type="EMBL" id="BMKA01000002">
    <property type="protein sequence ID" value="GGA12519.1"/>
    <property type="molecule type" value="Genomic_DNA"/>
</dbReference>
<dbReference type="FunFam" id="3.40.50.300:FF:000221">
    <property type="entry name" value="Multidrug ABC transporter ATP-binding protein"/>
    <property type="match status" value="1"/>
</dbReference>
<keyword evidence="4 9" id="KW-0812">Transmembrane</keyword>
<feature type="transmembrane region" description="Helical" evidence="9">
    <location>
        <begin position="140"/>
        <end position="160"/>
    </location>
</feature>
<feature type="transmembrane region" description="Helical" evidence="9">
    <location>
        <begin position="110"/>
        <end position="128"/>
    </location>
</feature>
<feature type="transmembrane region" description="Helical" evidence="9">
    <location>
        <begin position="251"/>
        <end position="273"/>
    </location>
</feature>
<dbReference type="InterPro" id="IPR036640">
    <property type="entry name" value="ABC1_TM_sf"/>
</dbReference>
<organism evidence="12 13">
    <name type="scientific">Neptunicoccus cionae</name>
    <dbReference type="NCBI Taxonomy" id="2035344"/>
    <lineage>
        <taxon>Bacteria</taxon>
        <taxon>Pseudomonadati</taxon>
        <taxon>Pseudomonadota</taxon>
        <taxon>Alphaproteobacteria</taxon>
        <taxon>Rhodobacterales</taxon>
        <taxon>Paracoccaceae</taxon>
        <taxon>Neptunicoccus</taxon>
    </lineage>
</organism>
<reference evidence="12" key="2">
    <citation type="submission" date="2020-09" db="EMBL/GenBank/DDBJ databases">
        <authorList>
            <person name="Sun Q."/>
            <person name="Zhou Y."/>
        </authorList>
    </citation>
    <scope>NUCLEOTIDE SEQUENCE</scope>
    <source>
        <strain evidence="12">CGMCC 1.15880</strain>
    </source>
</reference>
<keyword evidence="2" id="KW-0813">Transport</keyword>
<evidence type="ECO:0000256" key="4">
    <source>
        <dbReference type="ARBA" id="ARBA00022692"/>
    </source>
</evidence>
<dbReference type="CDD" id="cd18552">
    <property type="entry name" value="ABC_6TM_MsbA_like"/>
    <property type="match status" value="1"/>
</dbReference>
<comment type="subcellular location">
    <subcellularLocation>
        <location evidence="1">Cell membrane</location>
        <topology evidence="1">Multi-pass membrane protein</topology>
    </subcellularLocation>
</comment>
<dbReference type="Pfam" id="PF00005">
    <property type="entry name" value="ABC_tran"/>
    <property type="match status" value="1"/>
</dbReference>
<proteinExistence type="predicted"/>
<dbReference type="InterPro" id="IPR017871">
    <property type="entry name" value="ABC_transporter-like_CS"/>
</dbReference>
<keyword evidence="3" id="KW-1003">Cell membrane</keyword>
<evidence type="ECO:0000313" key="13">
    <source>
        <dbReference type="Proteomes" id="UP000628017"/>
    </source>
</evidence>
<dbReference type="PROSITE" id="PS50893">
    <property type="entry name" value="ABC_TRANSPORTER_2"/>
    <property type="match status" value="1"/>
</dbReference>
<gene>
    <name evidence="12" type="ORF">GCM10011498_10490</name>
</gene>
<dbReference type="SUPFAM" id="SSF52540">
    <property type="entry name" value="P-loop containing nucleoside triphosphate hydrolases"/>
    <property type="match status" value="1"/>
</dbReference>
<dbReference type="InterPro" id="IPR003593">
    <property type="entry name" value="AAA+_ATPase"/>
</dbReference>
<dbReference type="PROSITE" id="PS00211">
    <property type="entry name" value="ABC_TRANSPORTER_1"/>
    <property type="match status" value="1"/>
</dbReference>
<dbReference type="InterPro" id="IPR003439">
    <property type="entry name" value="ABC_transporter-like_ATP-bd"/>
</dbReference>
<evidence type="ECO:0000256" key="7">
    <source>
        <dbReference type="ARBA" id="ARBA00022989"/>
    </source>
</evidence>
<dbReference type="GO" id="GO:0005886">
    <property type="term" value="C:plasma membrane"/>
    <property type="evidence" value="ECO:0007669"/>
    <property type="project" value="UniProtKB-SubCell"/>
</dbReference>
<keyword evidence="7 9" id="KW-1133">Transmembrane helix</keyword>
<dbReference type="Gene3D" id="1.20.1560.10">
    <property type="entry name" value="ABC transporter type 1, transmembrane domain"/>
    <property type="match status" value="1"/>
</dbReference>
<protein>
    <submittedName>
        <fullName evidence="12">ABC transporter permease</fullName>
    </submittedName>
</protein>
<evidence type="ECO:0000256" key="1">
    <source>
        <dbReference type="ARBA" id="ARBA00004651"/>
    </source>
</evidence>
<dbReference type="Pfam" id="PF00664">
    <property type="entry name" value="ABC_membrane"/>
    <property type="match status" value="1"/>
</dbReference>
<dbReference type="GO" id="GO:0005524">
    <property type="term" value="F:ATP binding"/>
    <property type="evidence" value="ECO:0007669"/>
    <property type="project" value="UniProtKB-KW"/>
</dbReference>
<dbReference type="InterPro" id="IPR027417">
    <property type="entry name" value="P-loop_NTPase"/>
</dbReference>
<name>A0A916VP37_9RHOB</name>
<feature type="transmembrane region" description="Helical" evidence="9">
    <location>
        <begin position="65"/>
        <end position="86"/>
    </location>
</feature>
<evidence type="ECO:0000259" key="11">
    <source>
        <dbReference type="PROSITE" id="PS50929"/>
    </source>
</evidence>
<dbReference type="InterPro" id="IPR011527">
    <property type="entry name" value="ABC1_TM_dom"/>
</dbReference>
<keyword evidence="6" id="KW-0067">ATP-binding</keyword>
<comment type="caution">
    <text evidence="12">The sequence shown here is derived from an EMBL/GenBank/DDBJ whole genome shotgun (WGS) entry which is preliminary data.</text>
</comment>
<dbReference type="PANTHER" id="PTHR43394:SF1">
    <property type="entry name" value="ATP-BINDING CASSETTE SUB-FAMILY B MEMBER 10, MITOCHONDRIAL"/>
    <property type="match status" value="1"/>
</dbReference>
<dbReference type="PROSITE" id="PS50929">
    <property type="entry name" value="ABC_TM1F"/>
    <property type="match status" value="1"/>
</dbReference>
<evidence type="ECO:0000256" key="3">
    <source>
        <dbReference type="ARBA" id="ARBA00022475"/>
    </source>
</evidence>
<keyword evidence="8 9" id="KW-0472">Membrane</keyword>